<sequence length="35" mass="3853">LCLTPLALAYPPEVVLNSLATTYGAHHRSPSYYSF</sequence>
<dbReference type="Proteomes" id="UP000265520">
    <property type="component" value="Unassembled WGS sequence"/>
</dbReference>
<proteinExistence type="predicted"/>
<evidence type="ECO:0000313" key="1">
    <source>
        <dbReference type="EMBL" id="MCI85022.1"/>
    </source>
</evidence>
<dbReference type="EMBL" id="LXQA011105123">
    <property type="protein sequence ID" value="MCI85022.1"/>
    <property type="molecule type" value="Genomic_DNA"/>
</dbReference>
<evidence type="ECO:0000313" key="2">
    <source>
        <dbReference type="Proteomes" id="UP000265520"/>
    </source>
</evidence>
<accession>A0A392VC65</accession>
<name>A0A392VC65_9FABA</name>
<dbReference type="AlphaFoldDB" id="A0A392VC65"/>
<keyword evidence="2" id="KW-1185">Reference proteome</keyword>
<reference evidence="1 2" key="1">
    <citation type="journal article" date="2018" name="Front. Plant Sci.">
        <title>Red Clover (Trifolium pratense) and Zigzag Clover (T. medium) - A Picture of Genomic Similarities and Differences.</title>
        <authorList>
            <person name="Dluhosova J."/>
            <person name="Istvanek J."/>
            <person name="Nedelnik J."/>
            <person name="Repkova J."/>
        </authorList>
    </citation>
    <scope>NUCLEOTIDE SEQUENCE [LARGE SCALE GENOMIC DNA]</scope>
    <source>
        <strain evidence="2">cv. 10/8</strain>
        <tissue evidence="1">Leaf</tissue>
    </source>
</reference>
<comment type="caution">
    <text evidence="1">The sequence shown here is derived from an EMBL/GenBank/DDBJ whole genome shotgun (WGS) entry which is preliminary data.</text>
</comment>
<protein>
    <submittedName>
        <fullName evidence="1">Uncharacterized protein</fullName>
    </submittedName>
</protein>
<organism evidence="1 2">
    <name type="scientific">Trifolium medium</name>
    <dbReference type="NCBI Taxonomy" id="97028"/>
    <lineage>
        <taxon>Eukaryota</taxon>
        <taxon>Viridiplantae</taxon>
        <taxon>Streptophyta</taxon>
        <taxon>Embryophyta</taxon>
        <taxon>Tracheophyta</taxon>
        <taxon>Spermatophyta</taxon>
        <taxon>Magnoliopsida</taxon>
        <taxon>eudicotyledons</taxon>
        <taxon>Gunneridae</taxon>
        <taxon>Pentapetalae</taxon>
        <taxon>rosids</taxon>
        <taxon>fabids</taxon>
        <taxon>Fabales</taxon>
        <taxon>Fabaceae</taxon>
        <taxon>Papilionoideae</taxon>
        <taxon>50 kb inversion clade</taxon>
        <taxon>NPAAA clade</taxon>
        <taxon>Hologalegina</taxon>
        <taxon>IRL clade</taxon>
        <taxon>Trifolieae</taxon>
        <taxon>Trifolium</taxon>
    </lineage>
</organism>
<feature type="non-terminal residue" evidence="1">
    <location>
        <position position="1"/>
    </location>
</feature>